<comment type="subcellular location">
    <subcellularLocation>
        <location evidence="1">Virion</location>
    </subcellularLocation>
</comment>
<feature type="domain" description="Poly(A) polymerase catalytic subunit" evidence="9">
    <location>
        <begin position="46"/>
        <end position="175"/>
    </location>
</feature>
<keyword evidence="2" id="KW-0507">mRNA processing</keyword>
<evidence type="ECO:0000256" key="3">
    <source>
        <dbReference type="ARBA" id="ARBA00022679"/>
    </source>
</evidence>
<sequence length="451" mass="52203">MSGVKTIRSASDNDKELSILRKAVDNIEKNVGERLLKSEDVIKMIHIVEEFLKKKKLICYGGTAINNLLPKHSQFYNKDIEIPDYDFFSIDPIKDVKELADIYASEGFIEIEAKAGMHHGTYKLYVNFTPIADITYIVPEIFNSIKKDAIKVNGIMYAPPDYLRMSMYLELSRPNGDVSRWEKVLKRLILLNTYHPIKRGKCISEFSRGYEGKQDPTIIYNTIRDASSDLDVVLFGGFAMDLYSKYLTTNQKKSYVSQPDFDILSEDPYKSATMIKERLLDAGIKGIKIQTHKEIGELISTHYEIIVERDTVAFLYKPSACVSYNNFRVGGKTIKIASIDTMLSMYMAFSSVDRSYYNRNRIMCMTQYLFDVQMKNRFKQKGLLQRFGIDCYGYQETLEDIRSKKAKKFRELSRGDKDYEEWFMKYSPSPKKSKPSRKKTKTNKSATKKKK</sequence>
<keyword evidence="7" id="KW-0804">Transcription</keyword>
<dbReference type="AlphaFoldDB" id="A0A6C0BRK3"/>
<dbReference type="GO" id="GO:0005524">
    <property type="term" value="F:ATP binding"/>
    <property type="evidence" value="ECO:0007669"/>
    <property type="project" value="UniProtKB-KW"/>
</dbReference>
<evidence type="ECO:0000256" key="7">
    <source>
        <dbReference type="ARBA" id="ARBA00023163"/>
    </source>
</evidence>
<protein>
    <recommendedName>
        <fullName evidence="9">Poly(A) polymerase catalytic subunit domain-containing protein</fullName>
    </recommendedName>
</protein>
<keyword evidence="6" id="KW-0946">Virion</keyword>
<evidence type="ECO:0000256" key="4">
    <source>
        <dbReference type="ARBA" id="ARBA00022741"/>
    </source>
</evidence>
<dbReference type="GO" id="GO:0016740">
    <property type="term" value="F:transferase activity"/>
    <property type="evidence" value="ECO:0007669"/>
    <property type="project" value="UniProtKB-KW"/>
</dbReference>
<dbReference type="EMBL" id="MN739227">
    <property type="protein sequence ID" value="QHS94612.1"/>
    <property type="molecule type" value="Genomic_DNA"/>
</dbReference>
<keyword evidence="3" id="KW-0808">Transferase</keyword>
<evidence type="ECO:0000256" key="1">
    <source>
        <dbReference type="ARBA" id="ARBA00004328"/>
    </source>
</evidence>
<dbReference type="GO" id="GO:0006397">
    <property type="term" value="P:mRNA processing"/>
    <property type="evidence" value="ECO:0007669"/>
    <property type="project" value="UniProtKB-KW"/>
</dbReference>
<dbReference type="GO" id="GO:0044423">
    <property type="term" value="C:virion component"/>
    <property type="evidence" value="ECO:0007669"/>
    <property type="project" value="UniProtKB-KW"/>
</dbReference>
<reference evidence="10" key="1">
    <citation type="journal article" date="2020" name="Nature">
        <title>Giant virus diversity and host interactions through global metagenomics.</title>
        <authorList>
            <person name="Schulz F."/>
            <person name="Roux S."/>
            <person name="Paez-Espino D."/>
            <person name="Jungbluth S."/>
            <person name="Walsh D.A."/>
            <person name="Denef V.J."/>
            <person name="McMahon K.D."/>
            <person name="Konstantinidis K.T."/>
            <person name="Eloe-Fadrosh E.A."/>
            <person name="Kyrpides N.C."/>
            <person name="Woyke T."/>
        </authorList>
    </citation>
    <scope>NUCLEOTIDE SEQUENCE</scope>
    <source>
        <strain evidence="10">GVMAG-M-3300018416-45</strain>
    </source>
</reference>
<evidence type="ECO:0000256" key="2">
    <source>
        <dbReference type="ARBA" id="ARBA00022664"/>
    </source>
</evidence>
<evidence type="ECO:0000256" key="8">
    <source>
        <dbReference type="SAM" id="MobiDB-lite"/>
    </source>
</evidence>
<proteinExistence type="predicted"/>
<evidence type="ECO:0000313" key="10">
    <source>
        <dbReference type="EMBL" id="QHS94612.1"/>
    </source>
</evidence>
<dbReference type="Pfam" id="PF19244">
    <property type="entry name" value="Poly_A_pol_cat"/>
    <property type="match status" value="1"/>
</dbReference>
<organism evidence="10">
    <name type="scientific">viral metagenome</name>
    <dbReference type="NCBI Taxonomy" id="1070528"/>
    <lineage>
        <taxon>unclassified sequences</taxon>
        <taxon>metagenomes</taxon>
        <taxon>organismal metagenomes</taxon>
    </lineage>
</organism>
<name>A0A6C0BRK3_9ZZZZ</name>
<evidence type="ECO:0000256" key="6">
    <source>
        <dbReference type="ARBA" id="ARBA00022844"/>
    </source>
</evidence>
<keyword evidence="5" id="KW-0067">ATP-binding</keyword>
<dbReference type="InterPro" id="IPR045355">
    <property type="entry name" value="PolyA_pol_cat_su"/>
</dbReference>
<feature type="compositionally biased region" description="Basic residues" evidence="8">
    <location>
        <begin position="431"/>
        <end position="451"/>
    </location>
</feature>
<feature type="region of interest" description="Disordered" evidence="8">
    <location>
        <begin position="426"/>
        <end position="451"/>
    </location>
</feature>
<accession>A0A6C0BRK3</accession>
<evidence type="ECO:0000256" key="5">
    <source>
        <dbReference type="ARBA" id="ARBA00022840"/>
    </source>
</evidence>
<keyword evidence="4" id="KW-0547">Nucleotide-binding</keyword>
<evidence type="ECO:0000259" key="9">
    <source>
        <dbReference type="Pfam" id="PF19244"/>
    </source>
</evidence>